<evidence type="ECO:0000313" key="2">
    <source>
        <dbReference type="EMBL" id="JAG91776.1"/>
    </source>
</evidence>
<proteinExistence type="evidence at transcript level"/>
<reference evidence="2" key="1">
    <citation type="journal article" date="2015" name="PLoS ONE">
        <title>An Insight into the Sialome of the Lone Star Tick, Amblyomma americanum, with a Glimpse on Its Time Dependent Gene Expression.</title>
        <authorList>
            <person name="Karim S."/>
            <person name="Ribeiro J.M."/>
        </authorList>
    </citation>
    <scope>NUCLEOTIDE SEQUENCE</scope>
    <source>
        <tissue evidence="2">Salivary gland</tissue>
    </source>
</reference>
<evidence type="ECO:0000256" key="1">
    <source>
        <dbReference type="SAM" id="SignalP"/>
    </source>
</evidence>
<sequence length="107" mass="12030">MGLFFSIPVNAVPHRVLLALLSVPSYNLVLALHGCQPTADDSGGEVLSRSFLPKLEEGKSSACLEGGRLGWRGQCVDWSFYHFFFPRFICRRHLSKAWQQLFLPPIP</sequence>
<feature type="signal peptide" evidence="1">
    <location>
        <begin position="1"/>
        <end position="31"/>
    </location>
</feature>
<dbReference type="EMBL" id="GBZX01000964">
    <property type="protein sequence ID" value="JAG91776.1"/>
    <property type="molecule type" value="mRNA"/>
</dbReference>
<accession>A0A0C9RW32</accession>
<protein>
    <submittedName>
        <fullName evidence="2">Putative secreted protein</fullName>
    </submittedName>
</protein>
<keyword evidence="1" id="KW-0732">Signal</keyword>
<organism evidence="2">
    <name type="scientific">Amblyomma americanum</name>
    <name type="common">Lone star tick</name>
    <dbReference type="NCBI Taxonomy" id="6943"/>
    <lineage>
        <taxon>Eukaryota</taxon>
        <taxon>Metazoa</taxon>
        <taxon>Ecdysozoa</taxon>
        <taxon>Arthropoda</taxon>
        <taxon>Chelicerata</taxon>
        <taxon>Arachnida</taxon>
        <taxon>Acari</taxon>
        <taxon>Parasitiformes</taxon>
        <taxon>Ixodida</taxon>
        <taxon>Ixodoidea</taxon>
        <taxon>Ixodidae</taxon>
        <taxon>Amblyomminae</taxon>
        <taxon>Amblyomma</taxon>
    </lineage>
</organism>
<dbReference type="AlphaFoldDB" id="A0A0C9RW32"/>
<feature type="chain" id="PRO_5002202301" evidence="1">
    <location>
        <begin position="32"/>
        <end position="107"/>
    </location>
</feature>
<name>A0A0C9RW32_AMBAM</name>